<keyword evidence="2" id="KW-1185">Reference proteome</keyword>
<dbReference type="EMBL" id="JAATIT010000001">
    <property type="protein sequence ID" value="NJB88577.1"/>
    <property type="molecule type" value="Genomic_DNA"/>
</dbReference>
<organism evidence="1 2">
    <name type="scientific">Sphingopyxis italica</name>
    <dbReference type="NCBI Taxonomy" id="1129133"/>
    <lineage>
        <taxon>Bacteria</taxon>
        <taxon>Pseudomonadati</taxon>
        <taxon>Pseudomonadota</taxon>
        <taxon>Alphaproteobacteria</taxon>
        <taxon>Sphingomonadales</taxon>
        <taxon>Sphingomonadaceae</taxon>
        <taxon>Sphingopyxis</taxon>
    </lineage>
</organism>
<evidence type="ECO:0000313" key="2">
    <source>
        <dbReference type="Proteomes" id="UP000535078"/>
    </source>
</evidence>
<reference evidence="1 2" key="1">
    <citation type="submission" date="2020-03" db="EMBL/GenBank/DDBJ databases">
        <title>Genomic Encyclopedia of Type Strains, Phase IV (KMG-IV): sequencing the most valuable type-strain genomes for metagenomic binning, comparative biology and taxonomic classification.</title>
        <authorList>
            <person name="Goeker M."/>
        </authorList>
    </citation>
    <scope>NUCLEOTIDE SEQUENCE [LARGE SCALE GENOMIC DNA]</scope>
    <source>
        <strain evidence="1 2">DSM 25229</strain>
    </source>
</reference>
<dbReference type="RefSeq" id="WP_167919416.1">
    <property type="nucleotide sequence ID" value="NZ_JAATIT010000001.1"/>
</dbReference>
<evidence type="ECO:0000313" key="1">
    <source>
        <dbReference type="EMBL" id="NJB88577.1"/>
    </source>
</evidence>
<gene>
    <name evidence="1" type="ORF">GGR90_000729</name>
</gene>
<dbReference type="AlphaFoldDB" id="A0A7X6B8A7"/>
<comment type="caution">
    <text evidence="1">The sequence shown here is derived from an EMBL/GenBank/DDBJ whole genome shotgun (WGS) entry which is preliminary data.</text>
</comment>
<sequence>MNILSEMISFLAGDVLRHGERQMSAISNLRLTLDGLKSADLALVYRWLSRLSIYLYGGPMTRSSSIADRVEALVRRMDGTPLCDECITDRLDLSSMAQASVATSTFSGVGGFERLRERCGLCGEQRHVIRYKS</sequence>
<name>A0A7X6B8A7_9SPHN</name>
<accession>A0A7X6B8A7</accession>
<dbReference type="Proteomes" id="UP000535078">
    <property type="component" value="Unassembled WGS sequence"/>
</dbReference>
<protein>
    <submittedName>
        <fullName evidence="1">Uncharacterized protein</fullName>
    </submittedName>
</protein>
<proteinExistence type="predicted"/>